<keyword evidence="1" id="KW-0677">Repeat</keyword>
<evidence type="ECO:0000256" key="1">
    <source>
        <dbReference type="ARBA" id="ARBA00022737"/>
    </source>
</evidence>
<accession>A0AAD4I098</accession>
<dbReference type="AlphaFoldDB" id="A0AAD4I098"/>
<dbReference type="Pfam" id="PF12796">
    <property type="entry name" value="Ank_2"/>
    <property type="match status" value="1"/>
</dbReference>
<keyword evidence="2 3" id="KW-0040">ANK repeat</keyword>
<dbReference type="SUPFAM" id="SSF48403">
    <property type="entry name" value="Ankyrin repeat"/>
    <property type="match status" value="1"/>
</dbReference>
<name>A0AAD4I098_9PEZI</name>
<dbReference type="Gene3D" id="1.25.40.20">
    <property type="entry name" value="Ankyrin repeat-containing domain"/>
    <property type="match status" value="1"/>
</dbReference>
<organism evidence="4 5">
    <name type="scientific">Staphylotrichum longicolle</name>
    <dbReference type="NCBI Taxonomy" id="669026"/>
    <lineage>
        <taxon>Eukaryota</taxon>
        <taxon>Fungi</taxon>
        <taxon>Dikarya</taxon>
        <taxon>Ascomycota</taxon>
        <taxon>Pezizomycotina</taxon>
        <taxon>Sordariomycetes</taxon>
        <taxon>Sordariomycetidae</taxon>
        <taxon>Sordariales</taxon>
        <taxon>Chaetomiaceae</taxon>
        <taxon>Staphylotrichum</taxon>
    </lineage>
</organism>
<dbReference type="PANTHER" id="PTHR24201:SF2">
    <property type="entry name" value="ANKYRIN REPEAT DOMAIN-CONTAINING PROTEIN 42"/>
    <property type="match status" value="1"/>
</dbReference>
<dbReference type="SMART" id="SM00248">
    <property type="entry name" value="ANK"/>
    <property type="match status" value="2"/>
</dbReference>
<reference evidence="4" key="1">
    <citation type="submission" date="2023-02" db="EMBL/GenBank/DDBJ databases">
        <authorList>
            <person name="Palmer J.M."/>
        </authorList>
    </citation>
    <scope>NUCLEOTIDE SEQUENCE</scope>
    <source>
        <strain evidence="4">FW57</strain>
    </source>
</reference>
<dbReference type="InterPro" id="IPR002110">
    <property type="entry name" value="Ankyrin_rpt"/>
</dbReference>
<keyword evidence="5" id="KW-1185">Reference proteome</keyword>
<evidence type="ECO:0000313" key="4">
    <source>
        <dbReference type="EMBL" id="KAG7294184.1"/>
    </source>
</evidence>
<feature type="repeat" description="ANK" evidence="3">
    <location>
        <begin position="62"/>
        <end position="88"/>
    </location>
</feature>
<evidence type="ECO:0000256" key="3">
    <source>
        <dbReference type="PROSITE-ProRule" id="PRU00023"/>
    </source>
</evidence>
<evidence type="ECO:0000256" key="2">
    <source>
        <dbReference type="ARBA" id="ARBA00023043"/>
    </source>
</evidence>
<dbReference type="PROSITE" id="PS50088">
    <property type="entry name" value="ANK_REPEAT"/>
    <property type="match status" value="1"/>
</dbReference>
<evidence type="ECO:0000313" key="5">
    <source>
        <dbReference type="Proteomes" id="UP001197093"/>
    </source>
</evidence>
<proteinExistence type="predicted"/>
<sequence>MLAASQGHDFLLPPLLAAGASPTHRDPRSGCDAFYVACARGRLLCAAYLLGCGAAIDGQNAKGNTALHVAARMGQVEVVRWLVRMGADKGGGEDFEEEW</sequence>
<dbReference type="PANTHER" id="PTHR24201">
    <property type="entry name" value="ANK_REP_REGION DOMAIN-CONTAINING PROTEIN"/>
    <property type="match status" value="1"/>
</dbReference>
<protein>
    <submittedName>
        <fullName evidence="4">Uncharacterized protein</fullName>
    </submittedName>
</protein>
<gene>
    <name evidence="4" type="ORF">NEMBOFW57_004254</name>
</gene>
<dbReference type="EMBL" id="JAHCVI010000001">
    <property type="protein sequence ID" value="KAG7294184.1"/>
    <property type="molecule type" value="Genomic_DNA"/>
</dbReference>
<dbReference type="InterPro" id="IPR050776">
    <property type="entry name" value="Ank_Repeat/CDKN_Inhibitor"/>
</dbReference>
<dbReference type="InterPro" id="IPR036770">
    <property type="entry name" value="Ankyrin_rpt-contain_sf"/>
</dbReference>
<dbReference type="Proteomes" id="UP001197093">
    <property type="component" value="Unassembled WGS sequence"/>
</dbReference>
<dbReference type="GO" id="GO:0005634">
    <property type="term" value="C:nucleus"/>
    <property type="evidence" value="ECO:0007669"/>
    <property type="project" value="TreeGrafter"/>
</dbReference>
<comment type="caution">
    <text evidence="4">The sequence shown here is derived from an EMBL/GenBank/DDBJ whole genome shotgun (WGS) entry which is preliminary data.</text>
</comment>
<dbReference type="PROSITE" id="PS50297">
    <property type="entry name" value="ANK_REP_REGION"/>
    <property type="match status" value="1"/>
</dbReference>